<sequence>MEAAMGLMRRIPPKHMETALSALLSLLPDHSSHLISQVSVLLSSSWFTGSFTRQYQLAPYWAVPQLIDFCYSMGNQYWNLSFGVLVTLPADHDYYEYILPKIAERDLRRFANLRSTSSELGLRLPLDKMPVKCPVSGIIKQRKIQGQDCLEVSWEEMHGLNTSIVPADLIERILGEQVKLLVKIALMSCCTELLCPLFRFLDQQFVSFQCYYVS</sequence>
<protein>
    <recommendedName>
        <fullName evidence="1">Single-strand DNA endonuclease 1 chromo domain-containing protein</fullName>
    </recommendedName>
</protein>
<comment type="caution">
    <text evidence="2">The sequence shown here is derived from an EMBL/GenBank/DDBJ whole genome shotgun (WGS) entry which is preliminary data.</text>
</comment>
<dbReference type="STRING" id="542762.A0A4S4DFK3"/>
<proteinExistence type="predicted"/>
<dbReference type="InterPro" id="IPR043175">
    <property type="entry name" value="CAPZB_N"/>
</dbReference>
<name>A0A4S4DFK3_CAMSN</name>
<dbReference type="Proteomes" id="UP000306102">
    <property type="component" value="Unassembled WGS sequence"/>
</dbReference>
<evidence type="ECO:0000313" key="2">
    <source>
        <dbReference type="EMBL" id="THG01493.1"/>
    </source>
</evidence>
<dbReference type="EMBL" id="SDRB02011407">
    <property type="protein sequence ID" value="THG01493.1"/>
    <property type="molecule type" value="Genomic_DNA"/>
</dbReference>
<reference evidence="2 3" key="1">
    <citation type="journal article" date="2018" name="Proc. Natl. Acad. Sci. U.S.A.">
        <title>Draft genome sequence of Camellia sinensis var. sinensis provides insights into the evolution of the tea genome and tea quality.</title>
        <authorList>
            <person name="Wei C."/>
            <person name="Yang H."/>
            <person name="Wang S."/>
            <person name="Zhao J."/>
            <person name="Liu C."/>
            <person name="Gao L."/>
            <person name="Xia E."/>
            <person name="Lu Y."/>
            <person name="Tai Y."/>
            <person name="She G."/>
            <person name="Sun J."/>
            <person name="Cao H."/>
            <person name="Tong W."/>
            <person name="Gao Q."/>
            <person name="Li Y."/>
            <person name="Deng W."/>
            <person name="Jiang X."/>
            <person name="Wang W."/>
            <person name="Chen Q."/>
            <person name="Zhang S."/>
            <person name="Li H."/>
            <person name="Wu J."/>
            <person name="Wang P."/>
            <person name="Li P."/>
            <person name="Shi C."/>
            <person name="Zheng F."/>
            <person name="Jian J."/>
            <person name="Huang B."/>
            <person name="Shan D."/>
            <person name="Shi M."/>
            <person name="Fang C."/>
            <person name="Yue Y."/>
            <person name="Li F."/>
            <person name="Li D."/>
            <person name="Wei S."/>
            <person name="Han B."/>
            <person name="Jiang C."/>
            <person name="Yin Y."/>
            <person name="Xia T."/>
            <person name="Zhang Z."/>
            <person name="Bennetzen J.L."/>
            <person name="Zhao S."/>
            <person name="Wan X."/>
        </authorList>
    </citation>
    <scope>NUCLEOTIDE SEQUENCE [LARGE SCALE GENOMIC DNA]</scope>
    <source>
        <strain evidence="3">cv. Shuchazao</strain>
        <tissue evidence="2">Leaf</tissue>
    </source>
</reference>
<dbReference type="Gene3D" id="1.20.58.570">
    <property type="match status" value="1"/>
</dbReference>
<keyword evidence="3" id="KW-1185">Reference proteome</keyword>
<evidence type="ECO:0000259" key="1">
    <source>
        <dbReference type="Pfam" id="PF25386"/>
    </source>
</evidence>
<dbReference type="Pfam" id="PF25386">
    <property type="entry name" value="Chromo_SEND1"/>
    <property type="match status" value="1"/>
</dbReference>
<accession>A0A4S4DFK3</accession>
<dbReference type="InterPro" id="IPR057340">
    <property type="entry name" value="Chromo_SEND1"/>
</dbReference>
<dbReference type="AlphaFoldDB" id="A0A4S4DFK3"/>
<organism evidence="2 3">
    <name type="scientific">Camellia sinensis var. sinensis</name>
    <name type="common">China tea</name>
    <dbReference type="NCBI Taxonomy" id="542762"/>
    <lineage>
        <taxon>Eukaryota</taxon>
        <taxon>Viridiplantae</taxon>
        <taxon>Streptophyta</taxon>
        <taxon>Embryophyta</taxon>
        <taxon>Tracheophyta</taxon>
        <taxon>Spermatophyta</taxon>
        <taxon>Magnoliopsida</taxon>
        <taxon>eudicotyledons</taxon>
        <taxon>Gunneridae</taxon>
        <taxon>Pentapetalae</taxon>
        <taxon>asterids</taxon>
        <taxon>Ericales</taxon>
        <taxon>Theaceae</taxon>
        <taxon>Camellia</taxon>
    </lineage>
</organism>
<feature type="domain" description="Single-strand DNA endonuclease 1 chromo" evidence="1">
    <location>
        <begin position="133"/>
        <end position="179"/>
    </location>
</feature>
<gene>
    <name evidence="2" type="ORF">TEA_022284</name>
</gene>
<evidence type="ECO:0000313" key="3">
    <source>
        <dbReference type="Proteomes" id="UP000306102"/>
    </source>
</evidence>